<dbReference type="RefSeq" id="WP_242631428.1">
    <property type="nucleotide sequence ID" value="NZ_SJPG01000001.1"/>
</dbReference>
<sequence length="120" mass="13532">MSGEMGYRDLLVWSKAMTLVEEVYKFSTQFPSSEQFGLTSQIRRAAVSVPSNIAEGYGRGGGDYRRHVNIARGSLMEVETQMELSVRLNFCDRETVKSAWHLSQEVGKMLTKLGHSLKKL</sequence>
<dbReference type="InterPro" id="IPR036583">
    <property type="entry name" value="23S_rRNA_IVS_sf"/>
</dbReference>
<dbReference type="Pfam" id="PF05635">
    <property type="entry name" value="23S_rRNA_IVP"/>
    <property type="match status" value="1"/>
</dbReference>
<reference evidence="1 2" key="1">
    <citation type="submission" date="2019-02" db="EMBL/GenBank/DDBJ databases">
        <title>Deep-cultivation of Planctomycetes and their phenomic and genomic characterization uncovers novel biology.</title>
        <authorList>
            <person name="Wiegand S."/>
            <person name="Jogler M."/>
            <person name="Boedeker C."/>
            <person name="Pinto D."/>
            <person name="Vollmers J."/>
            <person name="Rivas-Marin E."/>
            <person name="Kohn T."/>
            <person name="Peeters S.H."/>
            <person name="Heuer A."/>
            <person name="Rast P."/>
            <person name="Oberbeckmann S."/>
            <person name="Bunk B."/>
            <person name="Jeske O."/>
            <person name="Meyerdierks A."/>
            <person name="Storesund J.E."/>
            <person name="Kallscheuer N."/>
            <person name="Luecker S."/>
            <person name="Lage O.M."/>
            <person name="Pohl T."/>
            <person name="Merkel B.J."/>
            <person name="Hornburger P."/>
            <person name="Mueller R.-W."/>
            <person name="Bruemmer F."/>
            <person name="Labrenz M."/>
            <person name="Spormann A.M."/>
            <person name="Op Den Camp H."/>
            <person name="Overmann J."/>
            <person name="Amann R."/>
            <person name="Jetten M.S.M."/>
            <person name="Mascher T."/>
            <person name="Medema M.H."/>
            <person name="Devos D.P."/>
            <person name="Kaster A.-K."/>
            <person name="Ovreas L."/>
            <person name="Rohde M."/>
            <person name="Galperin M.Y."/>
            <person name="Jogler C."/>
        </authorList>
    </citation>
    <scope>NUCLEOTIDE SEQUENCE [LARGE SCALE GENOMIC DNA]</scope>
    <source>
        <strain evidence="1 2">Pan54</strain>
    </source>
</reference>
<proteinExistence type="predicted"/>
<protein>
    <recommendedName>
        <fullName evidence="3">Four helix bundle protein</fullName>
    </recommendedName>
</protein>
<dbReference type="EMBL" id="SJPG01000001">
    <property type="protein sequence ID" value="TWT64488.1"/>
    <property type="molecule type" value="Genomic_DNA"/>
</dbReference>
<name>A0A5C5XP86_9PLAN</name>
<dbReference type="PANTHER" id="PTHR38471:SF2">
    <property type="entry name" value="FOUR HELIX BUNDLE PROTEIN"/>
    <property type="match status" value="1"/>
</dbReference>
<accession>A0A5C5XP86</accession>
<dbReference type="Proteomes" id="UP000316095">
    <property type="component" value="Unassembled WGS sequence"/>
</dbReference>
<dbReference type="AlphaFoldDB" id="A0A5C5XP86"/>
<dbReference type="InterPro" id="IPR012657">
    <property type="entry name" value="23S_rRNA-intervening_sequence"/>
</dbReference>
<organism evidence="1 2">
    <name type="scientific">Rubinisphaera italica</name>
    <dbReference type="NCBI Taxonomy" id="2527969"/>
    <lineage>
        <taxon>Bacteria</taxon>
        <taxon>Pseudomonadati</taxon>
        <taxon>Planctomycetota</taxon>
        <taxon>Planctomycetia</taxon>
        <taxon>Planctomycetales</taxon>
        <taxon>Planctomycetaceae</taxon>
        <taxon>Rubinisphaera</taxon>
    </lineage>
</organism>
<dbReference type="SUPFAM" id="SSF158446">
    <property type="entry name" value="IVS-encoded protein-like"/>
    <property type="match status" value="1"/>
</dbReference>
<comment type="caution">
    <text evidence="1">The sequence shown here is derived from an EMBL/GenBank/DDBJ whole genome shotgun (WGS) entry which is preliminary data.</text>
</comment>
<dbReference type="CDD" id="cd16377">
    <property type="entry name" value="23S_rRNA_IVP_like"/>
    <property type="match status" value="1"/>
</dbReference>
<keyword evidence="2" id="KW-1185">Reference proteome</keyword>
<evidence type="ECO:0000313" key="2">
    <source>
        <dbReference type="Proteomes" id="UP000316095"/>
    </source>
</evidence>
<dbReference type="PANTHER" id="PTHR38471">
    <property type="entry name" value="FOUR HELIX BUNDLE PROTEIN"/>
    <property type="match status" value="1"/>
</dbReference>
<evidence type="ECO:0008006" key="3">
    <source>
        <dbReference type="Google" id="ProtNLM"/>
    </source>
</evidence>
<dbReference type="NCBIfam" id="TIGR02436">
    <property type="entry name" value="four helix bundle protein"/>
    <property type="match status" value="1"/>
</dbReference>
<evidence type="ECO:0000313" key="1">
    <source>
        <dbReference type="EMBL" id="TWT64488.1"/>
    </source>
</evidence>
<dbReference type="Gene3D" id="1.20.1440.60">
    <property type="entry name" value="23S rRNA-intervening sequence"/>
    <property type="match status" value="1"/>
</dbReference>
<gene>
    <name evidence="1" type="ORF">Pan54_52520</name>
</gene>